<evidence type="ECO:0000256" key="1">
    <source>
        <dbReference type="ARBA" id="ARBA00001947"/>
    </source>
</evidence>
<evidence type="ECO:0000256" key="2">
    <source>
        <dbReference type="ARBA" id="ARBA00022670"/>
    </source>
</evidence>
<name>A0A6J6UU18_9ZZZZ</name>
<dbReference type="PANTHER" id="PTHR10942:SF0">
    <property type="entry name" value="LEISHMANOLYSIN-LIKE PEPTIDASE"/>
    <property type="match status" value="1"/>
</dbReference>
<keyword evidence="4" id="KW-0378">Hydrolase</keyword>
<dbReference type="Gene3D" id="3.90.132.10">
    <property type="entry name" value="Leishmanolysin , domain 2"/>
    <property type="match status" value="1"/>
</dbReference>
<dbReference type="GO" id="GO:0046872">
    <property type="term" value="F:metal ion binding"/>
    <property type="evidence" value="ECO:0007669"/>
    <property type="project" value="UniProtKB-KW"/>
</dbReference>
<dbReference type="EMBL" id="CAEZYU010000166">
    <property type="protein sequence ID" value="CAB4761967.1"/>
    <property type="molecule type" value="Genomic_DNA"/>
</dbReference>
<dbReference type="PANTHER" id="PTHR10942">
    <property type="entry name" value="LEISHMANOLYSIN-LIKE PEPTIDASE"/>
    <property type="match status" value="1"/>
</dbReference>
<keyword evidence="7" id="KW-1133">Transmembrane helix</keyword>
<proteinExistence type="predicted"/>
<dbReference type="SUPFAM" id="SSF55486">
    <property type="entry name" value="Metalloproteases ('zincins'), catalytic domain"/>
    <property type="match status" value="1"/>
</dbReference>
<keyword evidence="6" id="KW-0482">Metalloprotease</keyword>
<dbReference type="AlphaFoldDB" id="A0A6J6UU18"/>
<accession>A0A6J6UU18</accession>
<keyword evidence="7" id="KW-0812">Transmembrane</keyword>
<comment type="cofactor">
    <cofactor evidence="1">
        <name>Zn(2+)</name>
        <dbReference type="ChEBI" id="CHEBI:29105"/>
    </cofactor>
</comment>
<dbReference type="GO" id="GO:0004222">
    <property type="term" value="F:metalloendopeptidase activity"/>
    <property type="evidence" value="ECO:0007669"/>
    <property type="project" value="InterPro"/>
</dbReference>
<dbReference type="Pfam" id="PF01457">
    <property type="entry name" value="Peptidase_M8"/>
    <property type="match status" value="1"/>
</dbReference>
<keyword evidence="5" id="KW-0862">Zinc</keyword>
<evidence type="ECO:0000256" key="7">
    <source>
        <dbReference type="SAM" id="Phobius"/>
    </source>
</evidence>
<reference evidence="8" key="1">
    <citation type="submission" date="2020-05" db="EMBL/GenBank/DDBJ databases">
        <authorList>
            <person name="Chiriac C."/>
            <person name="Salcher M."/>
            <person name="Ghai R."/>
            <person name="Kavagutti S V."/>
        </authorList>
    </citation>
    <scope>NUCLEOTIDE SEQUENCE</scope>
</reference>
<evidence type="ECO:0000256" key="4">
    <source>
        <dbReference type="ARBA" id="ARBA00022801"/>
    </source>
</evidence>
<organism evidence="8">
    <name type="scientific">freshwater metagenome</name>
    <dbReference type="NCBI Taxonomy" id="449393"/>
    <lineage>
        <taxon>unclassified sequences</taxon>
        <taxon>metagenomes</taxon>
        <taxon>ecological metagenomes</taxon>
    </lineage>
</organism>
<sequence length="426" mass="43949">MRLRKVQIHQTAHARLTRRKNPSVRNRLPVLGAIAVLGGIAAACTPVVGPGTTTTSTTLATTPEQPVIASFAASTSIGTSPALVTFNWAASDPNGDALVCKIDGNGDGTDDAIINNCELGGSRNVSVTLDDPAVAQTITARLIVEDGNTSAAVRTTDFLLQPGPTELFNITLRGADLLPVAAQPAFNGAAAKWEQILTRGVADFGEVPTTCLPAGTAPIASVDDIVIDVSVVPIDGVNGILGQAGPTCVSLSTELGLHGTIEFDSADVTAMLANGTFSRVVLHEMAHVLGFGTLWNTTSIGGTRTLAEGQGSANPRFIGARSVAEWSQLGGLSGVPLENTGGAGTVGSHWKETIFGTELMTGYISPSSNPLSRLTIAQFADLGYHVDVSQADAYSVPGFGFLRSAIASQDAPIEGIMLNPPINTTR</sequence>
<keyword evidence="2" id="KW-0645">Protease</keyword>
<dbReference type="GO" id="GO:0016020">
    <property type="term" value="C:membrane"/>
    <property type="evidence" value="ECO:0007669"/>
    <property type="project" value="InterPro"/>
</dbReference>
<evidence type="ECO:0000313" key="8">
    <source>
        <dbReference type="EMBL" id="CAB4761967.1"/>
    </source>
</evidence>
<evidence type="ECO:0000256" key="6">
    <source>
        <dbReference type="ARBA" id="ARBA00023049"/>
    </source>
</evidence>
<feature type="transmembrane region" description="Helical" evidence="7">
    <location>
        <begin position="28"/>
        <end position="49"/>
    </location>
</feature>
<dbReference type="GO" id="GO:0005737">
    <property type="term" value="C:cytoplasm"/>
    <property type="evidence" value="ECO:0007669"/>
    <property type="project" value="TreeGrafter"/>
</dbReference>
<protein>
    <submittedName>
        <fullName evidence="8">Unannotated protein</fullName>
    </submittedName>
</protein>
<gene>
    <name evidence="8" type="ORF">UFOPK2766_02265</name>
</gene>
<dbReference type="InterPro" id="IPR001577">
    <property type="entry name" value="Peptidase_M8"/>
</dbReference>
<dbReference type="GO" id="GO:0007155">
    <property type="term" value="P:cell adhesion"/>
    <property type="evidence" value="ECO:0007669"/>
    <property type="project" value="InterPro"/>
</dbReference>
<dbReference type="GO" id="GO:0006508">
    <property type="term" value="P:proteolysis"/>
    <property type="evidence" value="ECO:0007669"/>
    <property type="project" value="UniProtKB-KW"/>
</dbReference>
<evidence type="ECO:0000256" key="3">
    <source>
        <dbReference type="ARBA" id="ARBA00022723"/>
    </source>
</evidence>
<keyword evidence="7" id="KW-0472">Membrane</keyword>
<keyword evidence="3" id="KW-0479">Metal-binding</keyword>
<evidence type="ECO:0000256" key="5">
    <source>
        <dbReference type="ARBA" id="ARBA00022833"/>
    </source>
</evidence>